<comment type="similarity">
    <text evidence="1">Belongs to the ribonuclease N1/T1 family.</text>
</comment>
<dbReference type="Gene3D" id="3.10.450.30">
    <property type="entry name" value="Microbial ribonucleases"/>
    <property type="match status" value="1"/>
</dbReference>
<sequence>MVAIKSLLSTAILVSSAFGAAILRRQDEGQSCGNTYYSNSAVNAAIQQGYNYYQEGQEVHSYPHTYNDYEGFTFDNVEGPYQEFPILSSGNLYTGGSPGADRVIFNTNGEYAGVITHTGASGNDFVACSSTD</sequence>
<dbReference type="GO" id="GO:0003723">
    <property type="term" value="F:RNA binding"/>
    <property type="evidence" value="ECO:0007669"/>
    <property type="project" value="InterPro"/>
</dbReference>
<dbReference type="InterPro" id="IPR000026">
    <property type="entry name" value="N1-like"/>
</dbReference>
<dbReference type="OrthoDB" id="5425539at2759"/>
<organism evidence="10 11">
    <name type="scientific">Myriangium duriaei CBS 260.36</name>
    <dbReference type="NCBI Taxonomy" id="1168546"/>
    <lineage>
        <taxon>Eukaryota</taxon>
        <taxon>Fungi</taxon>
        <taxon>Dikarya</taxon>
        <taxon>Ascomycota</taxon>
        <taxon>Pezizomycotina</taxon>
        <taxon>Dothideomycetes</taxon>
        <taxon>Dothideomycetidae</taxon>
        <taxon>Myriangiales</taxon>
        <taxon>Myriangiaceae</taxon>
        <taxon>Myriangium</taxon>
    </lineage>
</organism>
<comment type="catalytic activity">
    <reaction evidence="8">
        <text>[RNA] containing guanosine + H2O = an [RNA fragment]-3'-guanosine-3'-phosphate + a 5'-hydroxy-ribonucleotide-3'-[RNA fragment].</text>
        <dbReference type="EC" id="4.6.1.24"/>
    </reaction>
</comment>
<dbReference type="GO" id="GO:0016787">
    <property type="term" value="F:hydrolase activity"/>
    <property type="evidence" value="ECO:0007669"/>
    <property type="project" value="UniProtKB-KW"/>
</dbReference>
<keyword evidence="4" id="KW-0255">Endonuclease</keyword>
<comment type="caution">
    <text evidence="10">The sequence shown here is derived from an EMBL/GenBank/DDBJ whole genome shotgun (WGS) entry which is preliminary data.</text>
</comment>
<dbReference type="SUPFAM" id="SSF53933">
    <property type="entry name" value="Microbial ribonucleases"/>
    <property type="match status" value="1"/>
</dbReference>
<evidence type="ECO:0000256" key="7">
    <source>
        <dbReference type="ARBA" id="ARBA00023239"/>
    </source>
</evidence>
<keyword evidence="7" id="KW-0456">Lyase</keyword>
<evidence type="ECO:0000256" key="4">
    <source>
        <dbReference type="ARBA" id="ARBA00022759"/>
    </source>
</evidence>
<evidence type="ECO:0000256" key="2">
    <source>
        <dbReference type="ARBA" id="ARBA00012549"/>
    </source>
</evidence>
<evidence type="ECO:0000256" key="3">
    <source>
        <dbReference type="ARBA" id="ARBA00022722"/>
    </source>
</evidence>
<accession>A0A9P4MHZ3</accession>
<dbReference type="EC" id="4.6.1.24" evidence="2"/>
<proteinExistence type="inferred from homology"/>
<feature type="signal peptide" evidence="9">
    <location>
        <begin position="1"/>
        <end position="19"/>
    </location>
</feature>
<reference evidence="10" key="1">
    <citation type="journal article" date="2020" name="Stud. Mycol.">
        <title>101 Dothideomycetes genomes: a test case for predicting lifestyles and emergence of pathogens.</title>
        <authorList>
            <person name="Haridas S."/>
            <person name="Albert R."/>
            <person name="Binder M."/>
            <person name="Bloem J."/>
            <person name="Labutti K."/>
            <person name="Salamov A."/>
            <person name="Andreopoulos B."/>
            <person name="Baker S."/>
            <person name="Barry K."/>
            <person name="Bills G."/>
            <person name="Bluhm B."/>
            <person name="Cannon C."/>
            <person name="Castanera R."/>
            <person name="Culley D."/>
            <person name="Daum C."/>
            <person name="Ezra D."/>
            <person name="Gonzalez J."/>
            <person name="Henrissat B."/>
            <person name="Kuo A."/>
            <person name="Liang C."/>
            <person name="Lipzen A."/>
            <person name="Lutzoni F."/>
            <person name="Magnuson J."/>
            <person name="Mondo S."/>
            <person name="Nolan M."/>
            <person name="Ohm R."/>
            <person name="Pangilinan J."/>
            <person name="Park H.-J."/>
            <person name="Ramirez L."/>
            <person name="Alfaro M."/>
            <person name="Sun H."/>
            <person name="Tritt A."/>
            <person name="Yoshinaga Y."/>
            <person name="Zwiers L.-H."/>
            <person name="Turgeon B."/>
            <person name="Goodwin S."/>
            <person name="Spatafora J."/>
            <person name="Crous P."/>
            <person name="Grigoriev I."/>
        </authorList>
    </citation>
    <scope>NUCLEOTIDE SEQUENCE</scope>
    <source>
        <strain evidence="10">CBS 260.36</strain>
    </source>
</reference>
<dbReference type="InterPro" id="IPR016191">
    <property type="entry name" value="Ribonuclease/ribotoxin"/>
</dbReference>
<feature type="chain" id="PRO_5040327858" description="ribonuclease T1" evidence="9">
    <location>
        <begin position="20"/>
        <end position="132"/>
    </location>
</feature>
<evidence type="ECO:0000256" key="8">
    <source>
        <dbReference type="ARBA" id="ARBA00034015"/>
    </source>
</evidence>
<dbReference type="PANTHER" id="PTHR42104">
    <property type="entry name" value="EXTRACELLULAR GUANYL-SPECIFIC RIBONUCLEASE RNTA (AFU_ORTHOLOGUE AFUA_4G03230)"/>
    <property type="match status" value="1"/>
</dbReference>
<dbReference type="Pfam" id="PF00545">
    <property type="entry name" value="Ribonuclease"/>
    <property type="match status" value="1"/>
</dbReference>
<keyword evidence="5" id="KW-0378">Hydrolase</keyword>
<name>A0A9P4MHZ3_9PEZI</name>
<dbReference type="GO" id="GO:0046589">
    <property type="term" value="F:ribonuclease T1 activity"/>
    <property type="evidence" value="ECO:0007669"/>
    <property type="project" value="UniProtKB-EC"/>
</dbReference>
<evidence type="ECO:0000313" key="10">
    <source>
        <dbReference type="EMBL" id="KAF2155385.1"/>
    </source>
</evidence>
<gene>
    <name evidence="10" type="ORF">K461DRAFT_276599</name>
</gene>
<keyword evidence="3" id="KW-0540">Nuclease</keyword>
<protein>
    <recommendedName>
        <fullName evidence="2">ribonuclease T1</fullName>
        <ecNumber evidence="2">4.6.1.24</ecNumber>
    </recommendedName>
</protein>
<dbReference type="PANTHER" id="PTHR42104:SF1">
    <property type="entry name" value="EXTRACELLULAR GUANYL-SPECIFIC RIBONUCLEASE RNTA (AFU_ORTHOLOGUE AFUA_4G03230)"/>
    <property type="match status" value="1"/>
</dbReference>
<keyword evidence="11" id="KW-1185">Reference proteome</keyword>
<evidence type="ECO:0000256" key="1">
    <source>
        <dbReference type="ARBA" id="ARBA00009006"/>
    </source>
</evidence>
<evidence type="ECO:0000256" key="5">
    <source>
        <dbReference type="ARBA" id="ARBA00022801"/>
    </source>
</evidence>
<evidence type="ECO:0000313" key="11">
    <source>
        <dbReference type="Proteomes" id="UP000799439"/>
    </source>
</evidence>
<dbReference type="EMBL" id="ML996083">
    <property type="protein sequence ID" value="KAF2155385.1"/>
    <property type="molecule type" value="Genomic_DNA"/>
</dbReference>
<dbReference type="Proteomes" id="UP000799439">
    <property type="component" value="Unassembled WGS sequence"/>
</dbReference>
<dbReference type="CDD" id="cd00606">
    <property type="entry name" value="fungal_RNase"/>
    <property type="match status" value="1"/>
</dbReference>
<dbReference type="AlphaFoldDB" id="A0A9P4MHZ3"/>
<evidence type="ECO:0000256" key="6">
    <source>
        <dbReference type="ARBA" id="ARBA00023157"/>
    </source>
</evidence>
<keyword evidence="9" id="KW-0732">Signal</keyword>
<keyword evidence="6" id="KW-1015">Disulfide bond</keyword>
<evidence type="ECO:0000256" key="9">
    <source>
        <dbReference type="SAM" id="SignalP"/>
    </source>
</evidence>